<reference evidence="2 3" key="1">
    <citation type="journal article" date="2011" name="J. Gen. Appl. Microbiol.">
        <title>Draft genome sequencing of the enigmatic basidiomycete Mixia osmundae.</title>
        <authorList>
            <person name="Nishida H."/>
            <person name="Nagatsuka Y."/>
            <person name="Sugiyama J."/>
        </authorList>
    </citation>
    <scope>NUCLEOTIDE SEQUENCE [LARGE SCALE GENOMIC DNA]</scope>
    <source>
        <strain evidence="3">CBS 9802 / IAM 14324 / JCM 22182 / KY 12970</strain>
    </source>
</reference>
<keyword evidence="3" id="KW-1185">Reference proteome</keyword>
<dbReference type="RefSeq" id="XP_014571375.1">
    <property type="nucleotide sequence ID" value="XM_014715889.1"/>
</dbReference>
<organism evidence="2 3">
    <name type="scientific">Mixia osmundae (strain CBS 9802 / IAM 14324 / JCM 22182 / KY 12970)</name>
    <dbReference type="NCBI Taxonomy" id="764103"/>
    <lineage>
        <taxon>Eukaryota</taxon>
        <taxon>Fungi</taxon>
        <taxon>Dikarya</taxon>
        <taxon>Basidiomycota</taxon>
        <taxon>Pucciniomycotina</taxon>
        <taxon>Mixiomycetes</taxon>
        <taxon>Mixiales</taxon>
        <taxon>Mixiaceae</taxon>
        <taxon>Mixia</taxon>
    </lineage>
</organism>
<name>G7DTL7_MIXOS</name>
<comment type="caution">
    <text evidence="2">The sequence shown here is derived from an EMBL/GenBank/DDBJ whole genome shotgun (WGS) entry which is preliminary data.</text>
</comment>
<feature type="region of interest" description="Disordered" evidence="1">
    <location>
        <begin position="170"/>
        <end position="192"/>
    </location>
</feature>
<feature type="region of interest" description="Disordered" evidence="1">
    <location>
        <begin position="407"/>
        <end position="429"/>
    </location>
</feature>
<accession>G7DTL7</accession>
<gene>
    <name evidence="2" type="primary">Mo00510</name>
    <name evidence="2" type="ORF">E5Q_00510</name>
</gene>
<dbReference type="AlphaFoldDB" id="G7DTL7"/>
<dbReference type="HOGENOM" id="CLU_639484_0_0_1"/>
<feature type="compositionally biased region" description="Basic and acidic residues" evidence="1">
    <location>
        <begin position="416"/>
        <end position="429"/>
    </location>
</feature>
<evidence type="ECO:0000256" key="1">
    <source>
        <dbReference type="SAM" id="MobiDB-lite"/>
    </source>
</evidence>
<evidence type="ECO:0000313" key="2">
    <source>
        <dbReference type="EMBL" id="GAA93864.1"/>
    </source>
</evidence>
<dbReference type="InParanoid" id="G7DTL7"/>
<evidence type="ECO:0000313" key="3">
    <source>
        <dbReference type="Proteomes" id="UP000009131"/>
    </source>
</evidence>
<dbReference type="EMBL" id="BABT02000025">
    <property type="protein sequence ID" value="GAA93864.1"/>
    <property type="molecule type" value="Genomic_DNA"/>
</dbReference>
<proteinExistence type="predicted"/>
<sequence>MVGSGHPPIWPTPKREVTRIVLGSDEVHRPQGFGTANNLPSPATIVRPASTPPQLDRTKVMYGLDKAIFENLQKRLQASQHTATSLMDLINDSKELKIFVPSALTLERTAQACATADTPFLRRALKTLSRVDLEDLLLQMDLALRQRDTECEQASRIARAALATNGRSTVSAADDCQNKSEKSTDSSQESAKCSPSFTHFVSIATSTLGASRHPHLLQMLAAISNSASGCPLDTVSKAVSVNPTTISPTEKEIIIEQHSAGNNAIMQAASLVRTQSMYEILVATYALAKDNMISAATVLRTVQLDGTSVYSAVVHMTAGTNTSVGLCLALKTAFDLADNPSTFAMQHSVTLLVPDQQIVQLLESARWHKVPIESRRQYSVCQVSPADASSIMQLAKAMAYQATAKPSRGLCTRSSAEAKARTQKASESE</sequence>
<protein>
    <submittedName>
        <fullName evidence="2">Uncharacterized protein</fullName>
    </submittedName>
</protein>
<reference evidence="2 3" key="2">
    <citation type="journal article" date="2012" name="Open Biol.">
        <title>Characteristics of nucleosomes and linker DNA regions on the genome of the basidiomycete Mixia osmundae revealed by mono- and dinucleosome mapping.</title>
        <authorList>
            <person name="Nishida H."/>
            <person name="Kondo S."/>
            <person name="Matsumoto T."/>
            <person name="Suzuki Y."/>
            <person name="Yoshikawa H."/>
            <person name="Taylor T.D."/>
            <person name="Sugiyama J."/>
        </authorList>
    </citation>
    <scope>NUCLEOTIDE SEQUENCE [LARGE SCALE GENOMIC DNA]</scope>
    <source>
        <strain evidence="3">CBS 9802 / IAM 14324 / JCM 22182 / KY 12970</strain>
    </source>
</reference>
<dbReference type="Proteomes" id="UP000009131">
    <property type="component" value="Unassembled WGS sequence"/>
</dbReference>